<feature type="domain" description="PPM-type phosphatase" evidence="1">
    <location>
        <begin position="1"/>
        <end position="121"/>
    </location>
</feature>
<dbReference type="GO" id="GO:0004722">
    <property type="term" value="F:protein serine/threonine phosphatase activity"/>
    <property type="evidence" value="ECO:0007669"/>
    <property type="project" value="InterPro"/>
</dbReference>
<name>A0A835YQT4_9STRA</name>
<reference evidence="2" key="1">
    <citation type="submission" date="2021-02" db="EMBL/GenBank/DDBJ databases">
        <title>First Annotated Genome of the Yellow-green Alga Tribonema minus.</title>
        <authorList>
            <person name="Mahan K.M."/>
        </authorList>
    </citation>
    <scope>NUCLEOTIDE SEQUENCE</scope>
    <source>
        <strain evidence="2">UTEX B ZZ1240</strain>
    </source>
</reference>
<proteinExistence type="predicted"/>
<dbReference type="Gene3D" id="3.60.40.10">
    <property type="entry name" value="PPM-type phosphatase domain"/>
    <property type="match status" value="1"/>
</dbReference>
<dbReference type="InterPro" id="IPR015655">
    <property type="entry name" value="PP2C"/>
</dbReference>
<dbReference type="AlphaFoldDB" id="A0A835YQT4"/>
<dbReference type="CDD" id="cd00143">
    <property type="entry name" value="PP2Cc"/>
    <property type="match status" value="1"/>
</dbReference>
<dbReference type="InterPro" id="IPR036457">
    <property type="entry name" value="PPM-type-like_dom_sf"/>
</dbReference>
<dbReference type="OrthoDB" id="10264738at2759"/>
<dbReference type="PANTHER" id="PTHR13832">
    <property type="entry name" value="PROTEIN PHOSPHATASE 2C"/>
    <property type="match status" value="1"/>
</dbReference>
<dbReference type="EMBL" id="JAFCMP010000457">
    <property type="protein sequence ID" value="KAG5179504.1"/>
    <property type="molecule type" value="Genomic_DNA"/>
</dbReference>
<dbReference type="Proteomes" id="UP000664859">
    <property type="component" value="Unassembled WGS sequence"/>
</dbReference>
<feature type="non-terminal residue" evidence="2">
    <location>
        <position position="121"/>
    </location>
</feature>
<protein>
    <submittedName>
        <fullName evidence="2">Phosphatase 2C-like domain-containing protein</fullName>
    </submittedName>
</protein>
<gene>
    <name evidence="2" type="ORF">JKP88DRAFT_135779</name>
</gene>
<evidence type="ECO:0000313" key="2">
    <source>
        <dbReference type="EMBL" id="KAG5179504.1"/>
    </source>
</evidence>
<dbReference type="PROSITE" id="PS51746">
    <property type="entry name" value="PPM_2"/>
    <property type="match status" value="1"/>
</dbReference>
<evidence type="ECO:0000313" key="3">
    <source>
        <dbReference type="Proteomes" id="UP000664859"/>
    </source>
</evidence>
<dbReference type="SUPFAM" id="SSF81606">
    <property type="entry name" value="PP2C-like"/>
    <property type="match status" value="1"/>
</dbReference>
<dbReference type="InterPro" id="IPR001932">
    <property type="entry name" value="PPM-type_phosphatase-like_dom"/>
</dbReference>
<accession>A0A835YQT4</accession>
<feature type="non-terminal residue" evidence="2">
    <location>
        <position position="1"/>
    </location>
</feature>
<organism evidence="2 3">
    <name type="scientific">Tribonema minus</name>
    <dbReference type="NCBI Taxonomy" id="303371"/>
    <lineage>
        <taxon>Eukaryota</taxon>
        <taxon>Sar</taxon>
        <taxon>Stramenopiles</taxon>
        <taxon>Ochrophyta</taxon>
        <taxon>PX clade</taxon>
        <taxon>Xanthophyceae</taxon>
        <taxon>Tribonematales</taxon>
        <taxon>Tribonemataceae</taxon>
        <taxon>Tribonema</taxon>
    </lineage>
</organism>
<dbReference type="PANTHER" id="PTHR13832:SF827">
    <property type="entry name" value="PROTEIN PHOSPHATASE 1L"/>
    <property type="match status" value="1"/>
</dbReference>
<comment type="caution">
    <text evidence="2">The sequence shown here is derived from an EMBL/GenBank/DDBJ whole genome shotgun (WGS) entry which is preliminary data.</text>
</comment>
<evidence type="ECO:0000259" key="1">
    <source>
        <dbReference type="PROSITE" id="PS51746"/>
    </source>
</evidence>
<sequence length="121" mass="12885">SLHIANLGDCRAVLCSGGRAMDLTRDCKASDPDKIARVVELGGFVAGGRVLGEQAVSRALGNELRQVHGACLISNDARFTRVQLGKDDQFVVLGSLADGLYNIMESSQAVVDQVRDTLRQG</sequence>
<keyword evidence="3" id="KW-1185">Reference proteome</keyword>
<dbReference type="Pfam" id="PF00481">
    <property type="entry name" value="PP2C"/>
    <property type="match status" value="1"/>
</dbReference>